<dbReference type="InterPro" id="IPR015946">
    <property type="entry name" value="KH_dom-like_a/b"/>
</dbReference>
<name>A0A852VLL3_9BACT</name>
<sequence>MNISARITNRLGEHTVTLSTDGRESALTVPSKLQGYGSSANGGELLFLALATCYCNDIYREAKKRGISVTSVKAHVSGEFGGEGEPAQNITYRASVDAKAPREEILDLMRHTDTVAEIQNTLRHPRSLVLTECEANEI</sequence>
<evidence type="ECO:0000313" key="2">
    <source>
        <dbReference type="Proteomes" id="UP000564385"/>
    </source>
</evidence>
<dbReference type="SUPFAM" id="SSF82784">
    <property type="entry name" value="OsmC-like"/>
    <property type="match status" value="1"/>
</dbReference>
<dbReference type="Pfam" id="PF02566">
    <property type="entry name" value="OsmC"/>
    <property type="match status" value="1"/>
</dbReference>
<comment type="caution">
    <text evidence="1">The sequence shown here is derived from an EMBL/GenBank/DDBJ whole genome shotgun (WGS) entry which is preliminary data.</text>
</comment>
<proteinExistence type="predicted"/>
<dbReference type="InterPro" id="IPR036102">
    <property type="entry name" value="OsmC/Ohrsf"/>
</dbReference>
<dbReference type="InterPro" id="IPR003718">
    <property type="entry name" value="OsmC/Ohr_fam"/>
</dbReference>
<dbReference type="Proteomes" id="UP000564385">
    <property type="component" value="Unassembled WGS sequence"/>
</dbReference>
<dbReference type="AlphaFoldDB" id="A0A852VLL3"/>
<protein>
    <submittedName>
        <fullName evidence="1">Organic hydroperoxide reductase OsmC/OhrA</fullName>
    </submittedName>
</protein>
<evidence type="ECO:0000313" key="1">
    <source>
        <dbReference type="EMBL" id="NYF90312.1"/>
    </source>
</evidence>
<dbReference type="Gene3D" id="3.30.300.20">
    <property type="match status" value="1"/>
</dbReference>
<accession>A0A852VLL3</accession>
<gene>
    <name evidence="1" type="ORF">HDF08_002379</name>
</gene>
<dbReference type="EMBL" id="JACCCU010000001">
    <property type="protein sequence ID" value="NYF90312.1"/>
    <property type="molecule type" value="Genomic_DNA"/>
</dbReference>
<reference evidence="1 2" key="1">
    <citation type="submission" date="2020-07" db="EMBL/GenBank/DDBJ databases">
        <title>Genomic Encyclopedia of Type Strains, Phase IV (KMG-V): Genome sequencing to study the core and pangenomes of soil and plant-associated prokaryotes.</title>
        <authorList>
            <person name="Whitman W."/>
        </authorList>
    </citation>
    <scope>NUCLEOTIDE SEQUENCE [LARGE SCALE GENOMIC DNA]</scope>
    <source>
        <strain evidence="1 2">M8UP22</strain>
    </source>
</reference>
<organism evidence="1 2">
    <name type="scientific">Tunturiibacter lichenicola</name>
    <dbReference type="NCBI Taxonomy" id="2051959"/>
    <lineage>
        <taxon>Bacteria</taxon>
        <taxon>Pseudomonadati</taxon>
        <taxon>Acidobacteriota</taxon>
        <taxon>Terriglobia</taxon>
        <taxon>Terriglobales</taxon>
        <taxon>Acidobacteriaceae</taxon>
        <taxon>Tunturiibacter</taxon>
    </lineage>
</organism>